<evidence type="ECO:0000313" key="2">
    <source>
        <dbReference type="EMBL" id="KAJ7230029.1"/>
    </source>
</evidence>
<sequence>MSSLPTLPAGDPHREPDDLRTDEVPRVEGPSMISRNPSAAELGAPSAASKISLQQRPRGPTPCIRLPRRCARRPRGASLRRAGSRIGCRPASQLPRCLHPISAAPQPHMAISVVPLHLFRSGLLPWRASHCCFSATDTRSRARAGPVHLSRRLRCPQILTPITSVAHQSWLEAITARSRIRSTHANSLRTQLLVGRENEAGLDLRP</sequence>
<protein>
    <submittedName>
        <fullName evidence="2">Uncharacterized protein</fullName>
    </submittedName>
</protein>
<organism evidence="2 3">
    <name type="scientific">Mycena pura</name>
    <dbReference type="NCBI Taxonomy" id="153505"/>
    <lineage>
        <taxon>Eukaryota</taxon>
        <taxon>Fungi</taxon>
        <taxon>Dikarya</taxon>
        <taxon>Basidiomycota</taxon>
        <taxon>Agaricomycotina</taxon>
        <taxon>Agaricomycetes</taxon>
        <taxon>Agaricomycetidae</taxon>
        <taxon>Agaricales</taxon>
        <taxon>Marasmiineae</taxon>
        <taxon>Mycenaceae</taxon>
        <taxon>Mycena</taxon>
    </lineage>
</organism>
<comment type="caution">
    <text evidence="2">The sequence shown here is derived from an EMBL/GenBank/DDBJ whole genome shotgun (WGS) entry which is preliminary data.</text>
</comment>
<accession>A0AAD7E5I7</accession>
<evidence type="ECO:0000256" key="1">
    <source>
        <dbReference type="SAM" id="MobiDB-lite"/>
    </source>
</evidence>
<name>A0AAD7E5I7_9AGAR</name>
<feature type="region of interest" description="Disordered" evidence="1">
    <location>
        <begin position="1"/>
        <end position="63"/>
    </location>
</feature>
<gene>
    <name evidence="2" type="ORF">GGX14DRAFT_553527</name>
</gene>
<proteinExistence type="predicted"/>
<feature type="compositionally biased region" description="Basic and acidic residues" evidence="1">
    <location>
        <begin position="11"/>
        <end position="26"/>
    </location>
</feature>
<evidence type="ECO:0000313" key="3">
    <source>
        <dbReference type="Proteomes" id="UP001219525"/>
    </source>
</evidence>
<dbReference type="AlphaFoldDB" id="A0AAD7E5I7"/>
<dbReference type="Proteomes" id="UP001219525">
    <property type="component" value="Unassembled WGS sequence"/>
</dbReference>
<reference evidence="2" key="1">
    <citation type="submission" date="2023-03" db="EMBL/GenBank/DDBJ databases">
        <title>Massive genome expansion in bonnet fungi (Mycena s.s.) driven by repeated elements and novel gene families across ecological guilds.</title>
        <authorList>
            <consortium name="Lawrence Berkeley National Laboratory"/>
            <person name="Harder C.B."/>
            <person name="Miyauchi S."/>
            <person name="Viragh M."/>
            <person name="Kuo A."/>
            <person name="Thoen E."/>
            <person name="Andreopoulos B."/>
            <person name="Lu D."/>
            <person name="Skrede I."/>
            <person name="Drula E."/>
            <person name="Henrissat B."/>
            <person name="Morin E."/>
            <person name="Kohler A."/>
            <person name="Barry K."/>
            <person name="LaButti K."/>
            <person name="Morin E."/>
            <person name="Salamov A."/>
            <person name="Lipzen A."/>
            <person name="Mereny Z."/>
            <person name="Hegedus B."/>
            <person name="Baldrian P."/>
            <person name="Stursova M."/>
            <person name="Weitz H."/>
            <person name="Taylor A."/>
            <person name="Grigoriev I.V."/>
            <person name="Nagy L.G."/>
            <person name="Martin F."/>
            <person name="Kauserud H."/>
        </authorList>
    </citation>
    <scope>NUCLEOTIDE SEQUENCE</scope>
    <source>
        <strain evidence="2">9144</strain>
    </source>
</reference>
<dbReference type="EMBL" id="JARJCW010000001">
    <property type="protein sequence ID" value="KAJ7230029.1"/>
    <property type="molecule type" value="Genomic_DNA"/>
</dbReference>
<keyword evidence="3" id="KW-1185">Reference proteome</keyword>